<proteinExistence type="predicted"/>
<keyword evidence="2" id="KW-1185">Reference proteome</keyword>
<dbReference type="SUPFAM" id="SSF55961">
    <property type="entry name" value="Bet v1-like"/>
    <property type="match status" value="1"/>
</dbReference>
<sequence>MYTLSYAIEVNPEGVSPVLNAEQVWKGLEMKAENAMPFVPGMTKCEMTERKDNIILRDITFAGNDFQERITLHAPVQVQFERIGTGGFIQNTISESEKGLMLAFTFALPFPGTEPGSKEEREKGESMRGSYVGAVGATLKTVREMVSKGEL</sequence>
<dbReference type="Pfam" id="PF08982">
    <property type="entry name" value="AtaL"/>
    <property type="match status" value="1"/>
</dbReference>
<dbReference type="RefSeq" id="WP_281044310.1">
    <property type="nucleotide sequence ID" value="NZ_JARYGZ010000001.1"/>
</dbReference>
<comment type="caution">
    <text evidence="1">The sequence shown here is derived from an EMBL/GenBank/DDBJ whole genome shotgun (WGS) entry which is preliminary data.</text>
</comment>
<dbReference type="Proteomes" id="UP001160625">
    <property type="component" value="Unassembled WGS sequence"/>
</dbReference>
<dbReference type="InterPro" id="IPR023393">
    <property type="entry name" value="START-like_dom_sf"/>
</dbReference>
<dbReference type="Gene3D" id="3.30.530.20">
    <property type="match status" value="1"/>
</dbReference>
<evidence type="ECO:0000313" key="1">
    <source>
        <dbReference type="EMBL" id="MDH7639042.1"/>
    </source>
</evidence>
<accession>A0ABT6N1I3</accession>
<reference evidence="1" key="1">
    <citation type="submission" date="2023-04" db="EMBL/GenBank/DDBJ databases">
        <title>Sphingomonas sp. MAHUQ-71 isolated from rice field.</title>
        <authorList>
            <person name="Huq M.A."/>
        </authorList>
    </citation>
    <scope>NUCLEOTIDE SEQUENCE</scope>
    <source>
        <strain evidence="1">MAHUQ-71</strain>
    </source>
</reference>
<evidence type="ECO:0000313" key="2">
    <source>
        <dbReference type="Proteomes" id="UP001160625"/>
    </source>
</evidence>
<gene>
    <name evidence="1" type="ORF">QGN17_09905</name>
</gene>
<dbReference type="InterPro" id="IPR015075">
    <property type="entry name" value="AtaL"/>
</dbReference>
<protein>
    <submittedName>
        <fullName evidence="1">SRPBCC family protein</fullName>
    </submittedName>
</protein>
<dbReference type="EMBL" id="JARYGZ010000001">
    <property type="protein sequence ID" value="MDH7639042.1"/>
    <property type="molecule type" value="Genomic_DNA"/>
</dbReference>
<organism evidence="1 2">
    <name type="scientific">Sphingomonas oryzagri</name>
    <dbReference type="NCBI Taxonomy" id="3042314"/>
    <lineage>
        <taxon>Bacteria</taxon>
        <taxon>Pseudomonadati</taxon>
        <taxon>Pseudomonadota</taxon>
        <taxon>Alphaproteobacteria</taxon>
        <taxon>Sphingomonadales</taxon>
        <taxon>Sphingomonadaceae</taxon>
        <taxon>Sphingomonas</taxon>
    </lineage>
</organism>
<name>A0ABT6N1I3_9SPHN</name>